<comment type="function">
    <text evidence="2">Involved in pyrimidine catabolism. May facilitate the hydrolysis of carbamate, a reaction that can also occur spontaneously.</text>
</comment>
<reference evidence="5" key="1">
    <citation type="submission" date="2021-09" db="EMBL/GenBank/DDBJ databases">
        <title>First case of bloodstream infection caused by Mixta hanseatica sp. nov., a member of the Erwiniaceae family.</title>
        <authorList>
            <person name="Both A."/>
            <person name="Huang J."/>
            <person name="Wenzel P."/>
            <person name="Aepfelbacher M."/>
            <person name="Rohde H."/>
            <person name="Christner M."/>
            <person name="Hentschke M."/>
        </authorList>
    </citation>
    <scope>NUCLEOTIDE SEQUENCE</scope>
    <source>
        <strain evidence="5">X22927</strain>
    </source>
</reference>
<dbReference type="InterPro" id="IPR050471">
    <property type="entry name" value="AB_hydrolase"/>
</dbReference>
<name>A0ABY4RAZ9_9GAMM</name>
<keyword evidence="6" id="KW-1185">Reference proteome</keyword>
<keyword evidence="3" id="KW-1133">Transmembrane helix</keyword>
<dbReference type="HAMAP" id="MF_00832">
    <property type="entry name" value="RutD"/>
    <property type="match status" value="1"/>
</dbReference>
<dbReference type="PRINTS" id="PR00111">
    <property type="entry name" value="ABHYDROLASE"/>
</dbReference>
<dbReference type="PANTHER" id="PTHR43433:SF10">
    <property type="entry name" value="AB HYDROLASE-1 DOMAIN-CONTAINING PROTEIN"/>
    <property type="match status" value="1"/>
</dbReference>
<dbReference type="SUPFAM" id="SSF53474">
    <property type="entry name" value="alpha/beta-Hydrolases"/>
    <property type="match status" value="1"/>
</dbReference>
<gene>
    <name evidence="2 5" type="primary">rutD</name>
    <name evidence="5" type="ORF">K6958_08135</name>
</gene>
<evidence type="ECO:0000313" key="6">
    <source>
        <dbReference type="Proteomes" id="UP001056635"/>
    </source>
</evidence>
<dbReference type="EMBL" id="CP082904">
    <property type="protein sequence ID" value="UQY45613.1"/>
    <property type="molecule type" value="Genomic_DNA"/>
</dbReference>
<dbReference type="RefSeq" id="WP_249894170.1">
    <property type="nucleotide sequence ID" value="NZ_CP082904.1"/>
</dbReference>
<dbReference type="EC" id="3.5.1.-" evidence="2"/>
<comment type="similarity">
    <text evidence="2">Belongs to the AB hydrolase superfamily. Hydrolase RutD family.</text>
</comment>
<keyword evidence="1 2" id="KW-0378">Hydrolase</keyword>
<accession>A0ABY4RAZ9</accession>
<protein>
    <recommendedName>
        <fullName evidence="2">Putative carbamate hydrolase RutD</fullName>
        <ecNumber evidence="2">3.5.1.-</ecNumber>
    </recommendedName>
    <alternativeName>
        <fullName evidence="2">Aminohydrolase</fullName>
    </alternativeName>
</protein>
<dbReference type="Proteomes" id="UP001056635">
    <property type="component" value="Chromosome"/>
</dbReference>
<dbReference type="PANTHER" id="PTHR43433">
    <property type="entry name" value="HYDROLASE, ALPHA/BETA FOLD FAMILY PROTEIN"/>
    <property type="match status" value="1"/>
</dbReference>
<evidence type="ECO:0000256" key="2">
    <source>
        <dbReference type="HAMAP-Rule" id="MF_00832"/>
    </source>
</evidence>
<evidence type="ECO:0000313" key="5">
    <source>
        <dbReference type="EMBL" id="UQY45613.1"/>
    </source>
</evidence>
<dbReference type="Gene3D" id="3.40.50.1820">
    <property type="entry name" value="alpha/beta hydrolase"/>
    <property type="match status" value="1"/>
</dbReference>
<feature type="domain" description="AB hydrolase-1" evidence="4">
    <location>
        <begin position="14"/>
        <end position="126"/>
    </location>
</feature>
<keyword evidence="3" id="KW-0812">Transmembrane</keyword>
<dbReference type="Pfam" id="PF00561">
    <property type="entry name" value="Abhydrolase_1"/>
    <property type="match status" value="1"/>
</dbReference>
<dbReference type="InterPro" id="IPR029058">
    <property type="entry name" value="AB_hydrolase_fold"/>
</dbReference>
<dbReference type="InterPro" id="IPR000073">
    <property type="entry name" value="AB_hydrolase_1"/>
</dbReference>
<dbReference type="InterPro" id="IPR019913">
    <property type="entry name" value="Pyrimidine_utilisation_RutD"/>
</dbReference>
<evidence type="ECO:0000256" key="1">
    <source>
        <dbReference type="ARBA" id="ARBA00022801"/>
    </source>
</evidence>
<feature type="transmembrane region" description="Helical" evidence="3">
    <location>
        <begin position="12"/>
        <end position="31"/>
    </location>
</feature>
<organism evidence="5 6">
    <name type="scientific">Mixta hanseatica</name>
    <dbReference type="NCBI Taxonomy" id="2872648"/>
    <lineage>
        <taxon>Bacteria</taxon>
        <taxon>Pseudomonadati</taxon>
        <taxon>Pseudomonadota</taxon>
        <taxon>Gammaproteobacteria</taxon>
        <taxon>Enterobacterales</taxon>
        <taxon>Erwiniaceae</taxon>
        <taxon>Mixta</taxon>
    </lineage>
</organism>
<comment type="catalytic activity">
    <reaction evidence="2">
        <text>carbamate + 2 H(+) = NH4(+) + CO2</text>
        <dbReference type="Rhea" id="RHEA:15649"/>
        <dbReference type="ChEBI" id="CHEBI:13941"/>
        <dbReference type="ChEBI" id="CHEBI:15378"/>
        <dbReference type="ChEBI" id="CHEBI:16526"/>
        <dbReference type="ChEBI" id="CHEBI:28938"/>
    </reaction>
</comment>
<proteinExistence type="inferred from homology"/>
<evidence type="ECO:0000256" key="3">
    <source>
        <dbReference type="SAM" id="Phobius"/>
    </source>
</evidence>
<sequence>MHLDITGCDNDNAPVLVLAAGLGGLGSFWLPQLNALRERYRVVSYDQRGTGRNADPLPEGYSLREMAAELAASLQRAGIERFDVIGHALGGLIGLQLALDYSAHVNRLVVVNGWLTLDAHTRRCFRVRQDLLLNVGVEAWVRAQPLFLYPADWLSAQQARVEAEEALQCAHFQGMENLLRRLQALMNADFRATAAAITQPVLALCSRDDLLVPWTCSQQLCEALPHATLQVMNWGGHAMSVTDSQTFNQLLLAWLDATPDVAAPLTEMLPDTLRV</sequence>
<dbReference type="NCBIfam" id="TIGR03611">
    <property type="entry name" value="RutD"/>
    <property type="match status" value="1"/>
</dbReference>
<keyword evidence="3" id="KW-0472">Membrane</keyword>
<evidence type="ECO:0000259" key="4">
    <source>
        <dbReference type="Pfam" id="PF00561"/>
    </source>
</evidence>